<accession>A0A7W3XXH5</accession>
<dbReference type="RefSeq" id="WP_182664586.1">
    <property type="nucleotide sequence ID" value="NZ_VKHS01000357.1"/>
</dbReference>
<dbReference type="SUPFAM" id="SSF54427">
    <property type="entry name" value="NTF2-like"/>
    <property type="match status" value="1"/>
</dbReference>
<dbReference type="PANTHER" id="PTHR38436:SF1">
    <property type="entry name" value="ESTER CYCLASE"/>
    <property type="match status" value="1"/>
</dbReference>
<protein>
    <submittedName>
        <fullName evidence="2">DUF4440 domain-containing protein</fullName>
    </submittedName>
</protein>
<gene>
    <name evidence="2" type="ORF">FOE67_15125</name>
</gene>
<dbReference type="PANTHER" id="PTHR38436">
    <property type="entry name" value="POLYKETIDE CYCLASE SNOAL-LIKE DOMAIN"/>
    <property type="match status" value="1"/>
</dbReference>
<dbReference type="Gene3D" id="3.10.450.50">
    <property type="match status" value="1"/>
</dbReference>
<dbReference type="InterPro" id="IPR037401">
    <property type="entry name" value="SnoaL-like"/>
</dbReference>
<reference evidence="3" key="1">
    <citation type="submission" date="2019-10" db="EMBL/GenBank/DDBJ databases">
        <title>Streptomyces sp. nov., a novel actinobacterium isolated from alkaline environment.</title>
        <authorList>
            <person name="Golinska P."/>
        </authorList>
    </citation>
    <scope>NUCLEOTIDE SEQUENCE [LARGE SCALE GENOMIC DNA]</scope>
    <source>
        <strain evidence="3">DSM 42108</strain>
    </source>
</reference>
<organism evidence="2 3">
    <name type="scientific">Streptomyces calidiresistens</name>
    <dbReference type="NCBI Taxonomy" id="1485586"/>
    <lineage>
        <taxon>Bacteria</taxon>
        <taxon>Bacillati</taxon>
        <taxon>Actinomycetota</taxon>
        <taxon>Actinomycetes</taxon>
        <taxon>Kitasatosporales</taxon>
        <taxon>Streptomycetaceae</taxon>
        <taxon>Streptomyces</taxon>
    </lineage>
</organism>
<evidence type="ECO:0000313" key="3">
    <source>
        <dbReference type="Proteomes" id="UP000530234"/>
    </source>
</evidence>
<dbReference type="AlphaFoldDB" id="A0A7W3XXH5"/>
<evidence type="ECO:0000259" key="1">
    <source>
        <dbReference type="Pfam" id="PF12680"/>
    </source>
</evidence>
<dbReference type="GO" id="GO:0030638">
    <property type="term" value="P:polyketide metabolic process"/>
    <property type="evidence" value="ECO:0007669"/>
    <property type="project" value="InterPro"/>
</dbReference>
<keyword evidence="3" id="KW-1185">Reference proteome</keyword>
<dbReference type="Proteomes" id="UP000530234">
    <property type="component" value="Unassembled WGS sequence"/>
</dbReference>
<sequence length="144" mass="15985">MGQAREVMDRLTEALTTTRDLKTVADCFAEDAVFVAPDAGEIRGRERIVEYWRQFMDAMPDVGYEPLALHEDGDSAIDEGFMVGTNTGPLVAPDGERIPPTGRHIRVVGCDRATVVDGHIVEHRVYFDRMEFLGQLGLLPEPTP</sequence>
<dbReference type="EMBL" id="VKHS01000357">
    <property type="protein sequence ID" value="MBB0230811.1"/>
    <property type="molecule type" value="Genomic_DNA"/>
</dbReference>
<dbReference type="InterPro" id="IPR032710">
    <property type="entry name" value="NTF2-like_dom_sf"/>
</dbReference>
<dbReference type="InterPro" id="IPR009959">
    <property type="entry name" value="Cyclase_SnoaL-like"/>
</dbReference>
<proteinExistence type="predicted"/>
<name>A0A7W3XXH5_9ACTN</name>
<dbReference type="Pfam" id="PF12680">
    <property type="entry name" value="SnoaL_2"/>
    <property type="match status" value="1"/>
</dbReference>
<comment type="caution">
    <text evidence="2">The sequence shown here is derived from an EMBL/GenBank/DDBJ whole genome shotgun (WGS) entry which is preliminary data.</text>
</comment>
<evidence type="ECO:0000313" key="2">
    <source>
        <dbReference type="EMBL" id="MBB0230811.1"/>
    </source>
</evidence>
<feature type="domain" description="SnoaL-like" evidence="1">
    <location>
        <begin position="11"/>
        <end position="123"/>
    </location>
</feature>